<dbReference type="RefSeq" id="WP_344290995.1">
    <property type="nucleotide sequence ID" value="NZ_BAAAPF010000115.1"/>
</dbReference>
<dbReference type="PANTHER" id="PTHR10587:SF134">
    <property type="entry name" value="SECRETED PROTEIN"/>
    <property type="match status" value="1"/>
</dbReference>
<dbReference type="EMBL" id="BAAAPF010000115">
    <property type="protein sequence ID" value="GAA2128417.1"/>
    <property type="molecule type" value="Genomic_DNA"/>
</dbReference>
<evidence type="ECO:0000256" key="2">
    <source>
        <dbReference type="SAM" id="SignalP"/>
    </source>
</evidence>
<dbReference type="InterPro" id="IPR002509">
    <property type="entry name" value="NODB_dom"/>
</dbReference>
<evidence type="ECO:0000256" key="1">
    <source>
        <dbReference type="SAM" id="MobiDB-lite"/>
    </source>
</evidence>
<dbReference type="InterPro" id="IPR050248">
    <property type="entry name" value="Polysacc_deacetylase_ArnD"/>
</dbReference>
<feature type="compositionally biased region" description="Gly residues" evidence="1">
    <location>
        <begin position="68"/>
        <end position="78"/>
    </location>
</feature>
<keyword evidence="5" id="KW-1185">Reference proteome</keyword>
<evidence type="ECO:0000313" key="4">
    <source>
        <dbReference type="EMBL" id="GAA2128417.1"/>
    </source>
</evidence>
<accession>A0ABP5K7T5</accession>
<feature type="region of interest" description="Disordered" evidence="1">
    <location>
        <begin position="35"/>
        <end position="119"/>
    </location>
</feature>
<dbReference type="InterPro" id="IPR011330">
    <property type="entry name" value="Glyco_hydro/deAcase_b/a-brl"/>
</dbReference>
<proteinExistence type="predicted"/>
<comment type="caution">
    <text evidence="4">The sequence shown here is derived from an EMBL/GenBank/DDBJ whole genome shotgun (WGS) entry which is preliminary data.</text>
</comment>
<feature type="chain" id="PRO_5045478736" evidence="2">
    <location>
        <begin position="31"/>
        <end position="314"/>
    </location>
</feature>
<evidence type="ECO:0000259" key="3">
    <source>
        <dbReference type="PROSITE" id="PS51677"/>
    </source>
</evidence>
<sequence>MRRSRAVRRRPSAAAIAAACLLALTACADAARPTEEWFPETTGESAAGAGDGKPGAGQGGRTPRALPGGAGGDDGATQGGRAAAPGAYHRWGLDRPLAPPPEPPAARPVRPEPSGLPAVVDRVPTRDKVVFVTIDDGVNKDPALIDMAADLRLPFSMFLADSAVGGGTGEDYGYFAELQRLGNSVHGHTLTHPDLTSLPYAAQRRQICRQQERVADRFGVRPTLFRPPYGEYDAATLRAAASCGVRAVPLWRAEMKAGGLEYREGDRLRPGDIVLAHFRGPGQQGGRTMTDVLAELVREIQRQGYTVARLEDYM</sequence>
<dbReference type="Proteomes" id="UP001500443">
    <property type="component" value="Unassembled WGS sequence"/>
</dbReference>
<dbReference type="CDD" id="cd10917">
    <property type="entry name" value="CE4_NodB_like_6s_7s"/>
    <property type="match status" value="1"/>
</dbReference>
<name>A0ABP5K7T5_9ACTN</name>
<dbReference type="PROSITE" id="PS51677">
    <property type="entry name" value="NODB"/>
    <property type="match status" value="1"/>
</dbReference>
<evidence type="ECO:0000313" key="5">
    <source>
        <dbReference type="Proteomes" id="UP001500443"/>
    </source>
</evidence>
<dbReference type="Gene3D" id="3.20.20.370">
    <property type="entry name" value="Glycoside hydrolase/deacetylase"/>
    <property type="match status" value="1"/>
</dbReference>
<reference evidence="5" key="1">
    <citation type="journal article" date="2019" name="Int. J. Syst. Evol. Microbiol.">
        <title>The Global Catalogue of Microorganisms (GCM) 10K type strain sequencing project: providing services to taxonomists for standard genome sequencing and annotation.</title>
        <authorList>
            <consortium name="The Broad Institute Genomics Platform"/>
            <consortium name="The Broad Institute Genome Sequencing Center for Infectious Disease"/>
            <person name="Wu L."/>
            <person name="Ma J."/>
        </authorList>
    </citation>
    <scope>NUCLEOTIDE SEQUENCE [LARGE SCALE GENOMIC DNA]</scope>
    <source>
        <strain evidence="5">JCM 15481</strain>
    </source>
</reference>
<protein>
    <submittedName>
        <fullName evidence="4">Polysaccharide deacetylase family protein</fullName>
    </submittedName>
</protein>
<organism evidence="4 5">
    <name type="scientific">Streptomyces synnematoformans</name>
    <dbReference type="NCBI Taxonomy" id="415721"/>
    <lineage>
        <taxon>Bacteria</taxon>
        <taxon>Bacillati</taxon>
        <taxon>Actinomycetota</taxon>
        <taxon>Actinomycetes</taxon>
        <taxon>Kitasatosporales</taxon>
        <taxon>Streptomycetaceae</taxon>
        <taxon>Streptomyces</taxon>
    </lineage>
</organism>
<feature type="compositionally biased region" description="Gly residues" evidence="1">
    <location>
        <begin position="49"/>
        <end position="60"/>
    </location>
</feature>
<gene>
    <name evidence="4" type="ORF">GCM10009802_35630</name>
</gene>
<feature type="domain" description="NodB homology" evidence="3">
    <location>
        <begin position="128"/>
        <end position="314"/>
    </location>
</feature>
<feature type="compositionally biased region" description="Pro residues" evidence="1">
    <location>
        <begin position="97"/>
        <end position="106"/>
    </location>
</feature>
<dbReference type="PROSITE" id="PS51257">
    <property type="entry name" value="PROKAR_LIPOPROTEIN"/>
    <property type="match status" value="1"/>
</dbReference>
<dbReference type="Pfam" id="PF01522">
    <property type="entry name" value="Polysacc_deac_1"/>
    <property type="match status" value="1"/>
</dbReference>
<dbReference type="PANTHER" id="PTHR10587">
    <property type="entry name" value="GLYCOSYL TRANSFERASE-RELATED"/>
    <property type="match status" value="1"/>
</dbReference>
<keyword evidence="2" id="KW-0732">Signal</keyword>
<dbReference type="SUPFAM" id="SSF88713">
    <property type="entry name" value="Glycoside hydrolase/deacetylase"/>
    <property type="match status" value="1"/>
</dbReference>
<feature type="signal peptide" evidence="2">
    <location>
        <begin position="1"/>
        <end position="30"/>
    </location>
</feature>